<evidence type="ECO:0000256" key="5">
    <source>
        <dbReference type="ARBA" id="ARBA00023242"/>
    </source>
</evidence>
<evidence type="ECO:0000313" key="10">
    <source>
        <dbReference type="EMBL" id="QCR98743.1"/>
    </source>
</evidence>
<dbReference type="GO" id="GO:0000981">
    <property type="term" value="F:DNA-binding transcription factor activity, RNA polymerase II-specific"/>
    <property type="evidence" value="ECO:0007669"/>
    <property type="project" value="InterPro"/>
</dbReference>
<dbReference type="Pfam" id="PF00046">
    <property type="entry name" value="Homeodomain"/>
    <property type="match status" value="1"/>
</dbReference>
<accession>A0A4P8VQM9</accession>
<dbReference type="InterPro" id="IPR009057">
    <property type="entry name" value="Homeodomain-like_sf"/>
</dbReference>
<evidence type="ECO:0000256" key="4">
    <source>
        <dbReference type="ARBA" id="ARBA00023155"/>
    </source>
</evidence>
<dbReference type="Gene3D" id="1.10.10.60">
    <property type="entry name" value="Homeodomain-like"/>
    <property type="match status" value="1"/>
</dbReference>
<evidence type="ECO:0000256" key="1">
    <source>
        <dbReference type="ARBA" id="ARBA00004123"/>
    </source>
</evidence>
<dbReference type="SMART" id="SM00389">
    <property type="entry name" value="HOX"/>
    <property type="match status" value="1"/>
</dbReference>
<name>A0A4P8VQM9_RHOPR</name>
<evidence type="ECO:0000256" key="6">
    <source>
        <dbReference type="PROSITE-ProRule" id="PRU00108"/>
    </source>
</evidence>
<protein>
    <submittedName>
        <fullName evidence="10">Empty spiracles</fullName>
    </submittedName>
</protein>
<comment type="subcellular location">
    <subcellularLocation>
        <location evidence="1 6 7">Nucleus</location>
    </subcellularLocation>
</comment>
<feature type="region of interest" description="Disordered" evidence="8">
    <location>
        <begin position="220"/>
        <end position="285"/>
    </location>
</feature>
<keyword evidence="3 6" id="KW-0238">DNA-binding</keyword>
<feature type="compositionally biased region" description="Low complexity" evidence="8">
    <location>
        <begin position="51"/>
        <end position="61"/>
    </location>
</feature>
<dbReference type="PANTHER" id="PTHR24339">
    <property type="entry name" value="HOMEOBOX PROTEIN EMX-RELATED"/>
    <property type="match status" value="1"/>
</dbReference>
<dbReference type="GO" id="GO:0000978">
    <property type="term" value="F:RNA polymerase II cis-regulatory region sequence-specific DNA binding"/>
    <property type="evidence" value="ECO:0007669"/>
    <property type="project" value="TreeGrafter"/>
</dbReference>
<evidence type="ECO:0000256" key="3">
    <source>
        <dbReference type="ARBA" id="ARBA00023125"/>
    </source>
</evidence>
<dbReference type="PRINTS" id="PR00031">
    <property type="entry name" value="HTHREPRESSR"/>
</dbReference>
<dbReference type="CDD" id="cd00086">
    <property type="entry name" value="homeodomain"/>
    <property type="match status" value="1"/>
</dbReference>
<feature type="domain" description="Homeobox" evidence="9">
    <location>
        <begin position="166"/>
        <end position="226"/>
    </location>
</feature>
<comment type="similarity">
    <text evidence="2">Belongs to the EMX homeobox family.</text>
</comment>
<dbReference type="FunFam" id="1.10.10.60:FF:000081">
    <property type="entry name" value="Empty spiracles homeobox 2"/>
    <property type="match status" value="1"/>
</dbReference>
<evidence type="ECO:0000256" key="8">
    <source>
        <dbReference type="SAM" id="MobiDB-lite"/>
    </source>
</evidence>
<dbReference type="EMBL" id="MK107835">
    <property type="protein sequence ID" value="QCR98743.1"/>
    <property type="molecule type" value="mRNA"/>
</dbReference>
<dbReference type="InterPro" id="IPR020479">
    <property type="entry name" value="HD_metazoa"/>
</dbReference>
<dbReference type="AlphaFoldDB" id="A0A4P8VQM9"/>
<dbReference type="SUPFAM" id="SSF46689">
    <property type="entry name" value="Homeodomain-like"/>
    <property type="match status" value="1"/>
</dbReference>
<proteinExistence type="evidence at transcript level"/>
<evidence type="ECO:0000259" key="9">
    <source>
        <dbReference type="PROSITE" id="PS50071"/>
    </source>
</evidence>
<dbReference type="VEuPathDB" id="VectorBase:RPRC014392"/>
<sequence length="285" mass="31710">MMPLAPNPVMVHPTTTSKPKIGFSIDSIVGDKNEDDSDDNNSPRCSPKNPPSGSSSPLDPGRSPPPIIRPNALPSFPKNLYLHEPIVQNQHLALVAAAQHFQAAGIAAALSQQPPPPGSGMPSHHYPAPRDTYPLSPWLLSRHGRIFPHRFPGGPDISGFLLQPFRKPKRIRTAFSPSQLLKLEHAFEKNHYVVGAERKQLAQSLSLSETQVKVWFQNRRTKHKRMQQEEEAKAQQQQQQQQQAAASNKNSHHVNKWKQDTSQQPGGGQNQYHIHRHESSSGDEA</sequence>
<dbReference type="PANTHER" id="PTHR24339:SF28">
    <property type="entry name" value="E5-RELATED"/>
    <property type="match status" value="1"/>
</dbReference>
<dbReference type="GO" id="GO:0007420">
    <property type="term" value="P:brain development"/>
    <property type="evidence" value="ECO:0007669"/>
    <property type="project" value="TreeGrafter"/>
</dbReference>
<dbReference type="PROSITE" id="PS50071">
    <property type="entry name" value="HOMEOBOX_2"/>
    <property type="match status" value="1"/>
</dbReference>
<evidence type="ECO:0000256" key="7">
    <source>
        <dbReference type="RuleBase" id="RU000682"/>
    </source>
</evidence>
<keyword evidence="5 6" id="KW-0539">Nucleus</keyword>
<dbReference type="InterPro" id="IPR050877">
    <property type="entry name" value="EMX-VAX-Noto_Homeobox_TFs"/>
</dbReference>
<keyword evidence="4 6" id="KW-0371">Homeobox</keyword>
<evidence type="ECO:0000256" key="2">
    <source>
        <dbReference type="ARBA" id="ARBA00007397"/>
    </source>
</evidence>
<dbReference type="GO" id="GO:0030182">
    <property type="term" value="P:neuron differentiation"/>
    <property type="evidence" value="ECO:0007669"/>
    <property type="project" value="TreeGrafter"/>
</dbReference>
<dbReference type="PROSITE" id="PS00027">
    <property type="entry name" value="HOMEOBOX_1"/>
    <property type="match status" value="1"/>
</dbReference>
<dbReference type="InterPro" id="IPR017970">
    <property type="entry name" value="Homeobox_CS"/>
</dbReference>
<dbReference type="PRINTS" id="PR00024">
    <property type="entry name" value="HOMEOBOX"/>
</dbReference>
<feature type="region of interest" description="Disordered" evidence="8">
    <location>
        <begin position="1"/>
        <end position="70"/>
    </location>
</feature>
<reference evidence="10" key="1">
    <citation type="submission" date="2018-10" db="EMBL/GenBank/DDBJ databases">
        <title>Implication of Empty Spiracles gap gene in Rhodnius prolixus cephalic patterning.</title>
        <authorList>
            <person name="Lavore A.E."/>
            <person name="Salinas F.M."/>
            <person name="Nazar A."/>
        </authorList>
    </citation>
    <scope>NUCLEOTIDE SEQUENCE</scope>
</reference>
<feature type="compositionally biased region" description="Low complexity" evidence="8">
    <location>
        <begin position="234"/>
        <end position="246"/>
    </location>
</feature>
<organism evidence="10">
    <name type="scientific">Rhodnius prolixus</name>
    <name type="common">Triatomid bug</name>
    <dbReference type="NCBI Taxonomy" id="13249"/>
    <lineage>
        <taxon>Eukaryota</taxon>
        <taxon>Metazoa</taxon>
        <taxon>Ecdysozoa</taxon>
        <taxon>Arthropoda</taxon>
        <taxon>Hexapoda</taxon>
        <taxon>Insecta</taxon>
        <taxon>Pterygota</taxon>
        <taxon>Neoptera</taxon>
        <taxon>Paraneoptera</taxon>
        <taxon>Hemiptera</taxon>
        <taxon>Heteroptera</taxon>
        <taxon>Panheteroptera</taxon>
        <taxon>Cimicomorpha</taxon>
        <taxon>Reduviidae</taxon>
        <taxon>Triatominae</taxon>
        <taxon>Rhodnius</taxon>
    </lineage>
</organism>
<dbReference type="InterPro" id="IPR001356">
    <property type="entry name" value="HD"/>
</dbReference>
<feature type="DNA-binding region" description="Homeobox" evidence="6">
    <location>
        <begin position="168"/>
        <end position="227"/>
    </location>
</feature>
<dbReference type="InterPro" id="IPR000047">
    <property type="entry name" value="HTH_motif"/>
</dbReference>
<dbReference type="GO" id="GO:0005634">
    <property type="term" value="C:nucleus"/>
    <property type="evidence" value="ECO:0007669"/>
    <property type="project" value="UniProtKB-SubCell"/>
</dbReference>